<name>A0A5P9P6Z6_9EURY</name>
<feature type="transmembrane region" description="Helical" evidence="8">
    <location>
        <begin position="20"/>
        <end position="39"/>
    </location>
</feature>
<dbReference type="GO" id="GO:0008610">
    <property type="term" value="P:lipid biosynthetic process"/>
    <property type="evidence" value="ECO:0007669"/>
    <property type="project" value="UniProtKB-ARBA"/>
</dbReference>
<dbReference type="PANTHER" id="PTHR33908">
    <property type="entry name" value="MANNOSYLTRANSFERASE YKCB-RELATED"/>
    <property type="match status" value="1"/>
</dbReference>
<feature type="transmembrane region" description="Helical" evidence="8">
    <location>
        <begin position="178"/>
        <end position="201"/>
    </location>
</feature>
<keyword evidence="2" id="KW-1003">Cell membrane</keyword>
<keyword evidence="5 8" id="KW-0812">Transmembrane</keyword>
<feature type="domain" description="Glycosyltransferase RgtA/B/C/D-like" evidence="9">
    <location>
        <begin position="75"/>
        <end position="206"/>
    </location>
</feature>
<comment type="subcellular location">
    <subcellularLocation>
        <location evidence="1">Cell membrane</location>
        <topology evidence="1">Multi-pass membrane protein</topology>
    </subcellularLocation>
</comment>
<dbReference type="GO" id="GO:0005886">
    <property type="term" value="C:plasma membrane"/>
    <property type="evidence" value="ECO:0007669"/>
    <property type="project" value="UniProtKB-SubCell"/>
</dbReference>
<feature type="transmembrane region" description="Helical" evidence="8">
    <location>
        <begin position="147"/>
        <end position="166"/>
    </location>
</feature>
<feature type="transmembrane region" description="Helical" evidence="8">
    <location>
        <begin position="352"/>
        <end position="369"/>
    </location>
</feature>
<gene>
    <name evidence="10" type="ORF">GCU68_15895</name>
</gene>
<evidence type="ECO:0000259" key="9">
    <source>
        <dbReference type="Pfam" id="PF13231"/>
    </source>
</evidence>
<protein>
    <submittedName>
        <fullName evidence="10">Phospholipid carrier-dependent glycosyltransferase</fullName>
    </submittedName>
</protein>
<evidence type="ECO:0000313" key="10">
    <source>
        <dbReference type="EMBL" id="QFU83912.1"/>
    </source>
</evidence>
<dbReference type="Pfam" id="PF13231">
    <property type="entry name" value="PMT_2"/>
    <property type="match status" value="1"/>
</dbReference>
<keyword evidence="3" id="KW-0328">Glycosyltransferase</keyword>
<keyword evidence="7 8" id="KW-0472">Membrane</keyword>
<feature type="transmembrane region" description="Helical" evidence="8">
    <location>
        <begin position="326"/>
        <end position="345"/>
    </location>
</feature>
<evidence type="ECO:0000256" key="4">
    <source>
        <dbReference type="ARBA" id="ARBA00022679"/>
    </source>
</evidence>
<feature type="transmembrane region" description="Helical" evidence="8">
    <location>
        <begin position="285"/>
        <end position="306"/>
    </location>
</feature>
<accession>A0A5P9P6Z6</accession>
<dbReference type="InterPro" id="IPR038731">
    <property type="entry name" value="RgtA/B/C-like"/>
</dbReference>
<dbReference type="RefSeq" id="WP_152943239.1">
    <property type="nucleotide sequence ID" value="NZ_CP045488.1"/>
</dbReference>
<reference evidence="10 11" key="1">
    <citation type="journal article" date="2007" name="Int. J. Syst. Evol. Microbiol.">
        <title>Natronorubrum sulfidifaciens sp. nov., an extremely haloalkaliphilic archaeon isolated from Aiding salt lake in Xin-Jiang, China.</title>
        <authorList>
            <person name="Cui H.L."/>
            <person name="Tohty D."/>
            <person name="Liu H.C."/>
            <person name="Liu S.J."/>
            <person name="Oren A."/>
            <person name="Zhou P.J."/>
        </authorList>
    </citation>
    <scope>NUCLEOTIDE SEQUENCE [LARGE SCALE GENOMIC DNA]</scope>
    <source>
        <strain evidence="10 11">7-3</strain>
    </source>
</reference>
<dbReference type="GO" id="GO:0016763">
    <property type="term" value="F:pentosyltransferase activity"/>
    <property type="evidence" value="ECO:0007669"/>
    <property type="project" value="TreeGrafter"/>
</dbReference>
<evidence type="ECO:0000256" key="5">
    <source>
        <dbReference type="ARBA" id="ARBA00022692"/>
    </source>
</evidence>
<dbReference type="GeneID" id="42302557"/>
<evidence type="ECO:0000256" key="2">
    <source>
        <dbReference type="ARBA" id="ARBA00022475"/>
    </source>
</evidence>
<dbReference type="Proteomes" id="UP000326170">
    <property type="component" value="Chromosome"/>
</dbReference>
<evidence type="ECO:0000256" key="8">
    <source>
        <dbReference type="SAM" id="Phobius"/>
    </source>
</evidence>
<keyword evidence="11" id="KW-1185">Reference proteome</keyword>
<evidence type="ECO:0000256" key="7">
    <source>
        <dbReference type="ARBA" id="ARBA00023136"/>
    </source>
</evidence>
<dbReference type="InterPro" id="IPR050297">
    <property type="entry name" value="LipidA_mod_glycosyltrf_83"/>
</dbReference>
<dbReference type="AlphaFoldDB" id="A0A5P9P6Z6"/>
<dbReference type="PANTHER" id="PTHR33908:SF3">
    <property type="entry name" value="UNDECAPRENYL PHOSPHATE-ALPHA-4-AMINO-4-DEOXY-L-ARABINOSE ARABINOSYL TRANSFERASE"/>
    <property type="match status" value="1"/>
</dbReference>
<dbReference type="KEGG" id="nas:GCU68_15895"/>
<evidence type="ECO:0000256" key="1">
    <source>
        <dbReference type="ARBA" id="ARBA00004651"/>
    </source>
</evidence>
<keyword evidence="6 8" id="KW-1133">Transmembrane helix</keyword>
<feature type="transmembrane region" description="Helical" evidence="8">
    <location>
        <begin position="87"/>
        <end position="113"/>
    </location>
</feature>
<organism evidence="10 11">
    <name type="scientific">Natronorubrum aibiense</name>
    <dbReference type="NCBI Taxonomy" id="348826"/>
    <lineage>
        <taxon>Archaea</taxon>
        <taxon>Methanobacteriati</taxon>
        <taxon>Methanobacteriota</taxon>
        <taxon>Stenosarchaea group</taxon>
        <taxon>Halobacteria</taxon>
        <taxon>Halobacteriales</taxon>
        <taxon>Natrialbaceae</taxon>
        <taxon>Natronorubrum</taxon>
    </lineage>
</organism>
<dbReference type="EMBL" id="CP045488">
    <property type="protein sequence ID" value="QFU83912.1"/>
    <property type="molecule type" value="Genomic_DNA"/>
</dbReference>
<feature type="transmembrane region" description="Helical" evidence="8">
    <location>
        <begin position="221"/>
        <end position="244"/>
    </location>
</feature>
<sequence>MSRDTTSHVIGTWNRLPELATHHVLLAGILVLAAFFRGYDLGADSLWIDEVFSVHIVSIYSYEQLLFELPLEDPHPPLYFVLLNEWTAQFGATTVMARVPSVLFGVATIYLLYVTGRTLFDVQTGLLAALFLTVSPMHIQFSREARMYAMLVFLVVLSMYCFVRLLEGDRSLVVKGGYVVVSILMIYTHVYAFFVILAQAVSLLLWVVPNRWPSALDTTEWGLLLSAVGAGSLPFVTLLASTVVGDSGAGMTDHIEQPTPDALLETISSHAGALVNYPFAVQGSVSLVGSAIVLVCCVALIGRSFVGYEPGVDGTVRQYLQREYLLLTWVVIPIGVPFAISYLITPMFDARYTIIAQGALWLLVAHGLTRLDRSWLRWLVAVLLVTSLFGAGAVYMTEGTQEDWRGAAESVDEQPSHPVFLTPEYAEPAFSFYADRPSERISTPPPDAVEAANDPIVSPDETAAETEAAVAELSDDTDRFYVVALGFDASESWLEDVESRFDVVSHEQHGSIEVYLFDVDGDESTA</sequence>
<proteinExistence type="predicted"/>
<keyword evidence="4 10" id="KW-0808">Transferase</keyword>
<dbReference type="GO" id="GO:0010041">
    <property type="term" value="P:response to iron(III) ion"/>
    <property type="evidence" value="ECO:0007669"/>
    <property type="project" value="TreeGrafter"/>
</dbReference>
<evidence type="ECO:0000256" key="3">
    <source>
        <dbReference type="ARBA" id="ARBA00022676"/>
    </source>
</evidence>
<feature type="transmembrane region" description="Helical" evidence="8">
    <location>
        <begin position="375"/>
        <end position="395"/>
    </location>
</feature>
<dbReference type="OrthoDB" id="114973at2157"/>
<evidence type="ECO:0000313" key="11">
    <source>
        <dbReference type="Proteomes" id="UP000326170"/>
    </source>
</evidence>
<evidence type="ECO:0000256" key="6">
    <source>
        <dbReference type="ARBA" id="ARBA00022989"/>
    </source>
</evidence>